<dbReference type="RefSeq" id="XP_065825082.1">
    <property type="nucleotide sequence ID" value="XM_065969010.1"/>
</dbReference>
<name>A0AAJ8KPH6_9TREE</name>
<feature type="compositionally biased region" description="Polar residues" evidence="1">
    <location>
        <begin position="355"/>
        <end position="371"/>
    </location>
</feature>
<accession>A0AAJ8KPH6</accession>
<reference evidence="2" key="1">
    <citation type="submission" date="2013-07" db="EMBL/GenBank/DDBJ databases">
        <authorList>
            <consortium name="The Broad Institute Genome Sequencing Platform"/>
            <person name="Cuomo C."/>
            <person name="Litvintseva A."/>
            <person name="Chen Y."/>
            <person name="Heitman J."/>
            <person name="Sun S."/>
            <person name="Springer D."/>
            <person name="Dromer F."/>
            <person name="Young S.K."/>
            <person name="Zeng Q."/>
            <person name="Gargeya S."/>
            <person name="Fitzgerald M."/>
            <person name="Abouelleil A."/>
            <person name="Alvarado L."/>
            <person name="Berlin A.M."/>
            <person name="Chapman S.B."/>
            <person name="Dewar J."/>
            <person name="Goldberg J."/>
            <person name="Griggs A."/>
            <person name="Gujja S."/>
            <person name="Hansen M."/>
            <person name="Howarth C."/>
            <person name="Imamovic A."/>
            <person name="Larimer J."/>
            <person name="McCowan C."/>
            <person name="Murphy C."/>
            <person name="Pearson M."/>
            <person name="Priest M."/>
            <person name="Roberts A."/>
            <person name="Saif S."/>
            <person name="Shea T."/>
            <person name="Sykes S."/>
            <person name="Wortman J."/>
            <person name="Nusbaum C."/>
            <person name="Birren B."/>
        </authorList>
    </citation>
    <scope>NUCLEOTIDE SEQUENCE</scope>
    <source>
        <strain evidence="2">CBS 10117</strain>
    </source>
</reference>
<dbReference type="KEGG" id="kdj:28968017"/>
<feature type="compositionally biased region" description="Acidic residues" evidence="1">
    <location>
        <begin position="91"/>
        <end position="102"/>
    </location>
</feature>
<evidence type="ECO:0000256" key="1">
    <source>
        <dbReference type="SAM" id="MobiDB-lite"/>
    </source>
</evidence>
<protein>
    <recommendedName>
        <fullName evidence="4">PWWP domain-containing protein</fullName>
    </recommendedName>
</protein>
<evidence type="ECO:0000313" key="3">
    <source>
        <dbReference type="Proteomes" id="UP000078595"/>
    </source>
</evidence>
<proteinExistence type="predicted"/>
<evidence type="ECO:0000313" key="2">
    <source>
        <dbReference type="EMBL" id="WWC62112.1"/>
    </source>
</evidence>
<feature type="region of interest" description="Disordered" evidence="1">
    <location>
        <begin position="327"/>
        <end position="534"/>
    </location>
</feature>
<dbReference type="Proteomes" id="UP000078595">
    <property type="component" value="Chromosome 5"/>
</dbReference>
<organism evidence="2 3">
    <name type="scientific">Kwoniella dejecticola CBS 10117</name>
    <dbReference type="NCBI Taxonomy" id="1296121"/>
    <lineage>
        <taxon>Eukaryota</taxon>
        <taxon>Fungi</taxon>
        <taxon>Dikarya</taxon>
        <taxon>Basidiomycota</taxon>
        <taxon>Agaricomycotina</taxon>
        <taxon>Tremellomycetes</taxon>
        <taxon>Tremellales</taxon>
        <taxon>Cryptococcaceae</taxon>
        <taxon>Kwoniella</taxon>
    </lineage>
</organism>
<dbReference type="GeneID" id="28968017"/>
<keyword evidence="3" id="KW-1185">Reference proteome</keyword>
<gene>
    <name evidence="2" type="ORF">I303_104702</name>
</gene>
<sequence>MPKRKCAPCDSLPQPTLQLGSLDAALDLLACDTFTRLDGLTAKFESCAKVKLEEGVVKARWEEAVKRYWVMKSMDELCCTAKKAAAKELDGENMDEDCDNQADGEKQDGTGRPLPNRHHPGAIATHDLKPEEEREWRRWTPRIGDIVLVETAEDGFWPGKIIDKKTFFQGRTVPRGNHFFPVRIYSEDMSPIITVKARLIPLNIRPNPPLLASPALLSAYHHAASPTTFDMLAAARESLAAHNRTHPGVGDESDKAQLKADKDAWNKTVNWVMNERRVEKLRSVSEEREKQLKLVIKSEVLEGKGEGRERPCNGEAAQEMANIFGPKKRKTYVAEPEDTSNSSVTEHSIFGPVNTRYTGPSTPQRISSPSLASYIRPNLSTPQRPNSPRRSSRDKRRNGIFTGMGESSPRGRGGTYTPPRILPSGDETAVRDSGSPVPTLQKFDFVSPLGPVRRGKLANGDGHAHISGGTDSSPTMLGNVGRSGSLEVVKEEDEEDGWTVVQKKGRRRAGSEPAAEKKEMKTSETTKEDEAMDL</sequence>
<feature type="region of interest" description="Disordered" evidence="1">
    <location>
        <begin position="90"/>
        <end position="132"/>
    </location>
</feature>
<reference evidence="2" key="2">
    <citation type="submission" date="2024-02" db="EMBL/GenBank/DDBJ databases">
        <title>Comparative genomics of Cryptococcus and Kwoniella reveals pathogenesis evolution and contrasting modes of karyotype evolution via chromosome fusion or intercentromeric recombination.</title>
        <authorList>
            <person name="Coelho M.A."/>
            <person name="David-Palma M."/>
            <person name="Shea T."/>
            <person name="Bowers K."/>
            <person name="McGinley-Smith S."/>
            <person name="Mohammad A.W."/>
            <person name="Gnirke A."/>
            <person name="Yurkov A.M."/>
            <person name="Nowrousian M."/>
            <person name="Sun S."/>
            <person name="Cuomo C.A."/>
            <person name="Heitman J."/>
        </authorList>
    </citation>
    <scope>NUCLEOTIDE SEQUENCE</scope>
    <source>
        <strain evidence="2">CBS 10117</strain>
    </source>
</reference>
<dbReference type="EMBL" id="CP144534">
    <property type="protein sequence ID" value="WWC62112.1"/>
    <property type="molecule type" value="Genomic_DNA"/>
</dbReference>
<evidence type="ECO:0008006" key="4">
    <source>
        <dbReference type="Google" id="ProtNLM"/>
    </source>
</evidence>
<feature type="compositionally biased region" description="Low complexity" evidence="1">
    <location>
        <begin position="380"/>
        <end position="389"/>
    </location>
</feature>
<feature type="compositionally biased region" description="Basic and acidic residues" evidence="1">
    <location>
        <begin position="514"/>
        <end position="534"/>
    </location>
</feature>
<dbReference type="AlphaFoldDB" id="A0AAJ8KPH6"/>